<feature type="compositionally biased region" description="Polar residues" evidence="1">
    <location>
        <begin position="85"/>
        <end position="100"/>
    </location>
</feature>
<dbReference type="VEuPathDB" id="FungiDB:CDV56_108538"/>
<evidence type="ECO:0000313" key="3">
    <source>
        <dbReference type="Proteomes" id="UP000215305"/>
    </source>
</evidence>
<accession>A0A397HQ70</accession>
<dbReference type="GO" id="GO:0030332">
    <property type="term" value="F:cyclin binding"/>
    <property type="evidence" value="ECO:0007669"/>
    <property type="project" value="TreeGrafter"/>
</dbReference>
<dbReference type="PANTHER" id="PTHR31531:SF2">
    <property type="entry name" value="E3 UBIQUITIN-PROTEIN LIGASE E3D"/>
    <property type="match status" value="1"/>
</dbReference>
<dbReference type="GO" id="GO:0005829">
    <property type="term" value="C:cytosol"/>
    <property type="evidence" value="ECO:0007669"/>
    <property type="project" value="TreeGrafter"/>
</dbReference>
<dbReference type="GO" id="GO:0031624">
    <property type="term" value="F:ubiquitin conjugating enzyme binding"/>
    <property type="evidence" value="ECO:0007669"/>
    <property type="project" value="TreeGrafter"/>
</dbReference>
<dbReference type="GO" id="GO:0006513">
    <property type="term" value="P:protein monoubiquitination"/>
    <property type="evidence" value="ECO:0007669"/>
    <property type="project" value="TreeGrafter"/>
</dbReference>
<gene>
    <name evidence="2" type="ORF">CDV56_108538</name>
</gene>
<dbReference type="GO" id="GO:0061630">
    <property type="term" value="F:ubiquitin protein ligase activity"/>
    <property type="evidence" value="ECO:0007669"/>
    <property type="project" value="TreeGrafter"/>
</dbReference>
<dbReference type="OrthoDB" id="386949at2759"/>
<dbReference type="EMBL" id="NKHU02000018">
    <property type="protein sequence ID" value="RHZ65339.1"/>
    <property type="molecule type" value="Genomic_DNA"/>
</dbReference>
<organism evidence="2 3">
    <name type="scientific">Aspergillus thermomutatus</name>
    <name type="common">Neosartorya pseudofischeri</name>
    <dbReference type="NCBI Taxonomy" id="41047"/>
    <lineage>
        <taxon>Eukaryota</taxon>
        <taxon>Fungi</taxon>
        <taxon>Dikarya</taxon>
        <taxon>Ascomycota</taxon>
        <taxon>Pezizomycotina</taxon>
        <taxon>Eurotiomycetes</taxon>
        <taxon>Eurotiomycetidae</taxon>
        <taxon>Eurotiales</taxon>
        <taxon>Aspergillaceae</taxon>
        <taxon>Aspergillus</taxon>
        <taxon>Aspergillus subgen. Fumigati</taxon>
    </lineage>
</organism>
<dbReference type="STRING" id="41047.A0A397HQ70"/>
<evidence type="ECO:0008006" key="4">
    <source>
        <dbReference type="Google" id="ProtNLM"/>
    </source>
</evidence>
<feature type="region of interest" description="Disordered" evidence="1">
    <location>
        <begin position="83"/>
        <end position="106"/>
    </location>
</feature>
<dbReference type="PANTHER" id="PTHR31531">
    <property type="entry name" value="E3 UBIQUITIN-PROTEIN LIGASE E3D FAMILY MEMBER"/>
    <property type="match status" value="1"/>
</dbReference>
<dbReference type="Pfam" id="PF09814">
    <property type="entry name" value="HECT_2"/>
    <property type="match status" value="1"/>
</dbReference>
<proteinExistence type="predicted"/>
<name>A0A397HQ70_ASPTH</name>
<reference evidence="2" key="1">
    <citation type="submission" date="2018-08" db="EMBL/GenBank/DDBJ databases">
        <title>Draft genome sequence of azole-resistant Aspergillus thermomutatus (Neosartorya pseudofischeri) strain HMR AF 39, isolated from a human nasal aspirate.</title>
        <authorList>
            <person name="Parent-Michaud M."/>
            <person name="Dufresne P.J."/>
            <person name="Fournier E."/>
            <person name="Martineau C."/>
            <person name="Moreira S."/>
            <person name="Perkins V."/>
            <person name="De Repentigny L."/>
            <person name="Dufresne S.F."/>
        </authorList>
    </citation>
    <scope>NUCLEOTIDE SEQUENCE [LARGE SCALE GENOMIC DNA]</scope>
    <source>
        <strain evidence="2">HMR AF 39</strain>
    </source>
</reference>
<protein>
    <recommendedName>
        <fullName evidence="4">Ubiquitin-conjugating enzyme E2-binding protein</fullName>
    </recommendedName>
</protein>
<dbReference type="GO" id="GO:0043161">
    <property type="term" value="P:proteasome-mediated ubiquitin-dependent protein catabolic process"/>
    <property type="evidence" value="ECO:0007669"/>
    <property type="project" value="TreeGrafter"/>
</dbReference>
<dbReference type="GO" id="GO:0000209">
    <property type="term" value="P:protein polyubiquitination"/>
    <property type="evidence" value="ECO:0007669"/>
    <property type="project" value="TreeGrafter"/>
</dbReference>
<evidence type="ECO:0000313" key="2">
    <source>
        <dbReference type="EMBL" id="RHZ65339.1"/>
    </source>
</evidence>
<dbReference type="AlphaFoldDB" id="A0A397HQ70"/>
<dbReference type="GO" id="GO:0000151">
    <property type="term" value="C:ubiquitin ligase complex"/>
    <property type="evidence" value="ECO:0007669"/>
    <property type="project" value="TreeGrafter"/>
</dbReference>
<comment type="caution">
    <text evidence="2">The sequence shown here is derived from an EMBL/GenBank/DDBJ whole genome shotgun (WGS) entry which is preliminary data.</text>
</comment>
<dbReference type="GO" id="GO:0051865">
    <property type="term" value="P:protein autoubiquitination"/>
    <property type="evidence" value="ECO:0007669"/>
    <property type="project" value="TreeGrafter"/>
</dbReference>
<keyword evidence="3" id="KW-1185">Reference proteome</keyword>
<dbReference type="GeneID" id="38130512"/>
<dbReference type="Proteomes" id="UP000215305">
    <property type="component" value="Unassembled WGS sequence"/>
</dbReference>
<sequence>MPVLPENPETDVDTSFYLHAELLPNIRHITLYISSPANLGGQDVQPLITLSGSRQAVSLSLPKPFDHVTDTIKLPARVNEASRRVLSTNRQGAANTADNGSHTRRREYSFRMQIDISDDSLPPKDALIDDFVPWTAADMSPSTRLRCRGCENVILDTPERRADTRSEDTGPEGWTWKDLPSGNWAEMMDFWHCHKPDPPAGHDHANGEDPNAQTKGYGAANQVVASSGTVLVDVATFLVSEADCRGLKKVQPSTEETAQKKEVSLNCANCNATIGTEDAVAQGWRLFKTSLSANISPPRTPQEPSPTTWETHPIETIVAAQLLELIERESARRFVIHCGRPNGLLLWVFNPDFRYSSSTAEHSVSSQRAMKVFFQEVGDVDGILNPKPSSGGGRASSLSLEEVRVPGSVYDAVAGDLKARNEMLPASAREFREWRVGVLHRFERM</sequence>
<dbReference type="InterPro" id="IPR019193">
    <property type="entry name" value="UBQ-conj_enz_E2-bd_prot"/>
</dbReference>
<dbReference type="GO" id="GO:0005634">
    <property type="term" value="C:nucleus"/>
    <property type="evidence" value="ECO:0007669"/>
    <property type="project" value="TreeGrafter"/>
</dbReference>
<dbReference type="RefSeq" id="XP_026617809.1">
    <property type="nucleotide sequence ID" value="XM_026762157.1"/>
</dbReference>
<evidence type="ECO:0000256" key="1">
    <source>
        <dbReference type="SAM" id="MobiDB-lite"/>
    </source>
</evidence>